<keyword evidence="2" id="KW-0229">DNA integration</keyword>
<reference evidence="6" key="2">
    <citation type="journal article" date="2021" name="PeerJ">
        <title>Extensive microbial diversity within the chicken gut microbiome revealed by metagenomics and culture.</title>
        <authorList>
            <person name="Gilroy R."/>
            <person name="Ravi A."/>
            <person name="Getino M."/>
            <person name="Pursley I."/>
            <person name="Horton D.L."/>
            <person name="Alikhan N.F."/>
            <person name="Baker D."/>
            <person name="Gharbi K."/>
            <person name="Hall N."/>
            <person name="Watson M."/>
            <person name="Adriaenssens E.M."/>
            <person name="Foster-Nyarko E."/>
            <person name="Jarju S."/>
            <person name="Secka A."/>
            <person name="Antonio M."/>
            <person name="Oren A."/>
            <person name="Chaudhuri R.R."/>
            <person name="La Ragione R."/>
            <person name="Hildebrand F."/>
            <person name="Pallen M.J."/>
        </authorList>
    </citation>
    <scope>NUCLEOTIDE SEQUENCE</scope>
    <source>
        <strain evidence="6">E3-2379</strain>
    </source>
</reference>
<evidence type="ECO:0000313" key="6">
    <source>
        <dbReference type="EMBL" id="MBO8464262.1"/>
    </source>
</evidence>
<dbReference type="PANTHER" id="PTHR30349:SF77">
    <property type="entry name" value="TYROSINE RECOMBINASE XERC"/>
    <property type="match status" value="1"/>
</dbReference>
<gene>
    <name evidence="6" type="ORF">IAC13_10055</name>
</gene>
<dbReference type="Gene3D" id="1.10.150.130">
    <property type="match status" value="1"/>
</dbReference>
<evidence type="ECO:0000313" key="7">
    <source>
        <dbReference type="Proteomes" id="UP000823618"/>
    </source>
</evidence>
<evidence type="ECO:0000256" key="4">
    <source>
        <dbReference type="ARBA" id="ARBA00023172"/>
    </source>
</evidence>
<dbReference type="InterPro" id="IPR050090">
    <property type="entry name" value="Tyrosine_recombinase_XerCD"/>
</dbReference>
<feature type="domain" description="Tyr recombinase" evidence="5">
    <location>
        <begin position="65"/>
        <end position="253"/>
    </location>
</feature>
<name>A0A9D9I281_9FIRM</name>
<comment type="caution">
    <text evidence="6">The sequence shown here is derived from an EMBL/GenBank/DDBJ whole genome shotgun (WGS) entry which is preliminary data.</text>
</comment>
<protein>
    <submittedName>
        <fullName evidence="6">Tyrosine-type recombinase/integrase</fullName>
    </submittedName>
</protein>
<proteinExistence type="predicted"/>
<dbReference type="Proteomes" id="UP000823618">
    <property type="component" value="Unassembled WGS sequence"/>
</dbReference>
<dbReference type="InterPro" id="IPR013762">
    <property type="entry name" value="Integrase-like_cat_sf"/>
</dbReference>
<dbReference type="EMBL" id="JADIML010000288">
    <property type="protein sequence ID" value="MBO8464262.1"/>
    <property type="molecule type" value="Genomic_DNA"/>
</dbReference>
<dbReference type="SUPFAM" id="SSF56349">
    <property type="entry name" value="DNA breaking-rejoining enzymes"/>
    <property type="match status" value="1"/>
</dbReference>
<evidence type="ECO:0000256" key="1">
    <source>
        <dbReference type="ARBA" id="ARBA00004496"/>
    </source>
</evidence>
<dbReference type="GO" id="GO:0005737">
    <property type="term" value="C:cytoplasm"/>
    <property type="evidence" value="ECO:0007669"/>
    <property type="project" value="UniProtKB-SubCell"/>
</dbReference>
<dbReference type="InterPro" id="IPR011010">
    <property type="entry name" value="DNA_brk_join_enz"/>
</dbReference>
<dbReference type="GO" id="GO:0003677">
    <property type="term" value="F:DNA binding"/>
    <property type="evidence" value="ECO:0007669"/>
    <property type="project" value="UniProtKB-KW"/>
</dbReference>
<accession>A0A9D9I281</accession>
<keyword evidence="3" id="KW-0238">DNA-binding</keyword>
<sequence>MFDIEEYQEYLKFYCAPSGQWYQNGERGVARKIASLRSFFYYLYQHDLIMKNPMLKVTTPKIREKEIIHLDEEEISALLNYIKYAKIRYESNRKRDLAITTLLLGTGIRVSECVGLDMDDVDFINNRIRVIRKGGNEMYVYFGEEVQKALQDYLQDRTIYGKENSKEKALFLSRRKKRISVDAIEELIKNYSKQVITRKKITPHKLRSTYGTKLYEETGDIYLVADALGHKDINTTSKHYAAIQDRRRREAAKAFKIQKEPS</sequence>
<dbReference type="Gene3D" id="1.10.443.10">
    <property type="entry name" value="Intergrase catalytic core"/>
    <property type="match status" value="1"/>
</dbReference>
<comment type="subcellular location">
    <subcellularLocation>
        <location evidence="1">Cytoplasm</location>
    </subcellularLocation>
</comment>
<dbReference type="InterPro" id="IPR002104">
    <property type="entry name" value="Integrase_catalytic"/>
</dbReference>
<keyword evidence="4" id="KW-0233">DNA recombination</keyword>
<dbReference type="Pfam" id="PF00589">
    <property type="entry name" value="Phage_integrase"/>
    <property type="match status" value="1"/>
</dbReference>
<dbReference type="PANTHER" id="PTHR30349">
    <property type="entry name" value="PHAGE INTEGRASE-RELATED"/>
    <property type="match status" value="1"/>
</dbReference>
<dbReference type="InterPro" id="IPR010998">
    <property type="entry name" value="Integrase_recombinase_N"/>
</dbReference>
<organism evidence="6 7">
    <name type="scientific">Candidatus Scybalomonas excrementavium</name>
    <dbReference type="NCBI Taxonomy" id="2840943"/>
    <lineage>
        <taxon>Bacteria</taxon>
        <taxon>Bacillati</taxon>
        <taxon>Bacillota</taxon>
        <taxon>Clostridia</taxon>
        <taxon>Lachnospirales</taxon>
        <taxon>Lachnospiraceae</taxon>
        <taxon>Lachnospiraceae incertae sedis</taxon>
        <taxon>Candidatus Scybalomonas</taxon>
    </lineage>
</organism>
<dbReference type="AlphaFoldDB" id="A0A9D9I281"/>
<dbReference type="GO" id="GO:0015074">
    <property type="term" value="P:DNA integration"/>
    <property type="evidence" value="ECO:0007669"/>
    <property type="project" value="UniProtKB-KW"/>
</dbReference>
<reference evidence="6" key="1">
    <citation type="submission" date="2020-10" db="EMBL/GenBank/DDBJ databases">
        <authorList>
            <person name="Gilroy R."/>
        </authorList>
    </citation>
    <scope>NUCLEOTIDE SEQUENCE</scope>
    <source>
        <strain evidence="6">E3-2379</strain>
    </source>
</reference>
<evidence type="ECO:0000259" key="5">
    <source>
        <dbReference type="PROSITE" id="PS51898"/>
    </source>
</evidence>
<evidence type="ECO:0000256" key="3">
    <source>
        <dbReference type="ARBA" id="ARBA00023125"/>
    </source>
</evidence>
<dbReference type="PROSITE" id="PS51898">
    <property type="entry name" value="TYR_RECOMBINASE"/>
    <property type="match status" value="1"/>
</dbReference>
<dbReference type="GO" id="GO:0006310">
    <property type="term" value="P:DNA recombination"/>
    <property type="evidence" value="ECO:0007669"/>
    <property type="project" value="UniProtKB-KW"/>
</dbReference>
<evidence type="ECO:0000256" key="2">
    <source>
        <dbReference type="ARBA" id="ARBA00022908"/>
    </source>
</evidence>